<reference evidence="8 9" key="1">
    <citation type="submission" date="2023-07" db="EMBL/GenBank/DDBJ databases">
        <title>Sorghum-associated microbial communities from plants grown in Nebraska, USA.</title>
        <authorList>
            <person name="Schachtman D."/>
        </authorList>
    </citation>
    <scope>NUCLEOTIDE SEQUENCE [LARGE SCALE GENOMIC DNA]</scope>
    <source>
        <strain evidence="8 9">3262</strain>
    </source>
</reference>
<evidence type="ECO:0000256" key="5">
    <source>
        <dbReference type="ARBA" id="ARBA00022692"/>
    </source>
</evidence>
<dbReference type="InterPro" id="IPR003423">
    <property type="entry name" value="OMP_efflux"/>
</dbReference>
<name>A0ABU1TFC4_9SPHI</name>
<evidence type="ECO:0000256" key="4">
    <source>
        <dbReference type="ARBA" id="ARBA00022452"/>
    </source>
</evidence>
<proteinExistence type="inferred from homology"/>
<evidence type="ECO:0000256" key="7">
    <source>
        <dbReference type="ARBA" id="ARBA00023237"/>
    </source>
</evidence>
<accession>A0ABU1TFC4</accession>
<organism evidence="8 9">
    <name type="scientific">Mucilaginibacter pocheonensis</name>
    <dbReference type="NCBI Taxonomy" id="398050"/>
    <lineage>
        <taxon>Bacteria</taxon>
        <taxon>Pseudomonadati</taxon>
        <taxon>Bacteroidota</taxon>
        <taxon>Sphingobacteriia</taxon>
        <taxon>Sphingobacteriales</taxon>
        <taxon>Sphingobacteriaceae</taxon>
        <taxon>Mucilaginibacter</taxon>
    </lineage>
</organism>
<gene>
    <name evidence="8" type="ORF">J2W55_003943</name>
</gene>
<dbReference type="RefSeq" id="WP_310099508.1">
    <property type="nucleotide sequence ID" value="NZ_JAVDUU010000004.1"/>
</dbReference>
<evidence type="ECO:0000256" key="1">
    <source>
        <dbReference type="ARBA" id="ARBA00004442"/>
    </source>
</evidence>
<comment type="similarity">
    <text evidence="2">Belongs to the outer membrane factor (OMF) (TC 1.B.17) family.</text>
</comment>
<evidence type="ECO:0000313" key="8">
    <source>
        <dbReference type="EMBL" id="MDR6944083.1"/>
    </source>
</evidence>
<keyword evidence="5" id="KW-0812">Transmembrane</keyword>
<dbReference type="Proteomes" id="UP001247620">
    <property type="component" value="Unassembled WGS sequence"/>
</dbReference>
<keyword evidence="7" id="KW-0998">Cell outer membrane</keyword>
<evidence type="ECO:0000256" key="3">
    <source>
        <dbReference type="ARBA" id="ARBA00022448"/>
    </source>
</evidence>
<keyword evidence="3" id="KW-0813">Transport</keyword>
<keyword evidence="4" id="KW-1134">Transmembrane beta strand</keyword>
<dbReference type="PANTHER" id="PTHR30026">
    <property type="entry name" value="OUTER MEMBRANE PROTEIN TOLC"/>
    <property type="match status" value="1"/>
</dbReference>
<evidence type="ECO:0000313" key="9">
    <source>
        <dbReference type="Proteomes" id="UP001247620"/>
    </source>
</evidence>
<evidence type="ECO:0000256" key="2">
    <source>
        <dbReference type="ARBA" id="ARBA00007613"/>
    </source>
</evidence>
<dbReference type="PANTHER" id="PTHR30026:SF20">
    <property type="entry name" value="OUTER MEMBRANE PROTEIN TOLC"/>
    <property type="match status" value="1"/>
</dbReference>
<dbReference type="InterPro" id="IPR051906">
    <property type="entry name" value="TolC-like"/>
</dbReference>
<keyword evidence="6" id="KW-0472">Membrane</keyword>
<comment type="subcellular location">
    <subcellularLocation>
        <location evidence="1">Cell outer membrane</location>
    </subcellularLocation>
</comment>
<comment type="caution">
    <text evidence="8">The sequence shown here is derived from an EMBL/GenBank/DDBJ whole genome shotgun (WGS) entry which is preliminary data.</text>
</comment>
<evidence type="ECO:0000256" key="6">
    <source>
        <dbReference type="ARBA" id="ARBA00023136"/>
    </source>
</evidence>
<dbReference type="EMBL" id="JAVDUU010000004">
    <property type="protein sequence ID" value="MDR6944083.1"/>
    <property type="molecule type" value="Genomic_DNA"/>
</dbReference>
<dbReference type="Gene3D" id="1.20.1600.10">
    <property type="entry name" value="Outer membrane efflux proteins (OEP)"/>
    <property type="match status" value="1"/>
</dbReference>
<dbReference type="Pfam" id="PF02321">
    <property type="entry name" value="OEP"/>
    <property type="match status" value="1"/>
</dbReference>
<sequence>MKTFIFSIFIFTCLQAGAQQHVISLQESKQAALAYSYALKNGELKISSAKAEVVAAKSDYLPSVSATGVGLLGFKDFVSAMPPLLEKGINNFYLFGVTGTESLYAGGKIKTGNQLATLQLQVSQIRKKQSADSVVLLTEQKYWNLVNIQEQQKTILINEALLNAVLKMQKDMLASGLIARNDLLKVKVQLSQLLVNKSKLQNGRHVAQLDFSMYTGVPFDSLMVMQDTLNKKSLPVLPALQPDTNLSGNANYQLLSKRIESEKLQTRLANGDNLPSLAVGLSASQTGSINSGIGSSFAPASFVTLSIPISNGLWGRGKQKIKQRRINEQIARNDFSDGQNQLKVGIVRYWYDMQDQLTQISYAKDNLEQATENLKVNQDNYKAGLATISEVLDAQTAYQQASSTVVTAFADFYVRSAVYNYVTAKTESQPRIAGSF</sequence>
<dbReference type="SUPFAM" id="SSF56954">
    <property type="entry name" value="Outer membrane efflux proteins (OEP)"/>
    <property type="match status" value="1"/>
</dbReference>
<keyword evidence="9" id="KW-1185">Reference proteome</keyword>
<protein>
    <submittedName>
        <fullName evidence="8">Outer membrane protein TolC</fullName>
    </submittedName>
</protein>